<dbReference type="RefSeq" id="YP_009195436.1">
    <property type="nucleotide sequence ID" value="NC_028762.1"/>
</dbReference>
<dbReference type="GeneID" id="26622817"/>
<keyword evidence="2" id="KW-1185">Reference proteome</keyword>
<proteinExistence type="predicted"/>
<name>A0A0G2SSU3_9CAUD</name>
<dbReference type="EMBL" id="KP890823">
    <property type="protein sequence ID" value="AKA61880.1"/>
    <property type="molecule type" value="Genomic_DNA"/>
</dbReference>
<gene>
    <name evidence="1" type="ORF">Pm5461_018</name>
</gene>
<organism evidence="1 2">
    <name type="scientific">Proteus phage vB_PmiM_Pm5461</name>
    <dbReference type="NCBI Taxonomy" id="1636250"/>
    <lineage>
        <taxon>Viruses</taxon>
        <taxon>Duplodnaviria</taxon>
        <taxon>Heunggongvirae</taxon>
        <taxon>Uroviricota</taxon>
        <taxon>Caudoviricetes</taxon>
        <taxon>Pantevenvirales</taxon>
        <taxon>Straboviridae</taxon>
        <taxon>Bragavirus</taxon>
        <taxon>Bragavirus pm5461</taxon>
    </lineage>
</organism>
<sequence length="64" mass="7388">MLTLFQMSKILNKMGYPVSPSMSTEDQLRIVDSILPIYPENIKKQHKKEVSITYSINGKIVYIN</sequence>
<dbReference type="KEGG" id="vg:26622817"/>
<accession>A0A0G2SSU3</accession>
<evidence type="ECO:0000313" key="1">
    <source>
        <dbReference type="EMBL" id="AKA61880.1"/>
    </source>
</evidence>
<reference evidence="1 2" key="1">
    <citation type="submission" date="2015-03" db="EMBL/GenBank/DDBJ databases">
        <authorList>
            <person name="Melo L.D.R."/>
            <person name="Veiga P."/>
            <person name="Cerca N."/>
            <person name="Kropinski A.M."/>
            <person name="Azeredo J."/>
            <person name="Almeida C."/>
            <person name="Sillankorva S."/>
        </authorList>
    </citation>
    <scope>NUCLEOTIDE SEQUENCE [LARGE SCALE GENOMIC DNA]</scope>
</reference>
<evidence type="ECO:0000313" key="2">
    <source>
        <dbReference type="Proteomes" id="UP000202749"/>
    </source>
</evidence>
<protein>
    <submittedName>
        <fullName evidence="1">Uncharacterized protein</fullName>
    </submittedName>
</protein>
<dbReference type="Proteomes" id="UP000202749">
    <property type="component" value="Segment"/>
</dbReference>